<keyword evidence="8" id="KW-1185">Reference proteome</keyword>
<evidence type="ECO:0000256" key="1">
    <source>
        <dbReference type="ARBA" id="ARBA00001973"/>
    </source>
</evidence>
<sequence>MPSTKVAALSAVLALASTVAGHGFVQNIVIDGKSYTGYLVNQYPYQSNPPAVIGWSTTATDLGFVDGSEYTNPDIICHKNAKPGQLSAPVAAGGKVELEWTTWPESHHGPVISYLANCNGDCTTVDKTKLEFVKIDQRGLIDDSNPPGTWAADQLIAANNSWTVTIPESIAPGNYVLRHEIIALHSANNANGAQNYPQCINLQITGSGTANPSGTPGEKLYTPTDPGILVNIYQSLSTYAIPGPTLWSGAAAHVVATATGSATGVASATATPTTLVTAVSSRTGAPSVVTPEAPSVTSFAPVVTVTDVVTVTTVITTTIS</sequence>
<dbReference type="GO" id="GO:0005576">
    <property type="term" value="C:extracellular region"/>
    <property type="evidence" value="ECO:0007669"/>
    <property type="project" value="UniProtKB-SubCell"/>
</dbReference>
<dbReference type="SMR" id="B8M2G3"/>
<dbReference type="AlphaFoldDB" id="B8M2G3"/>
<evidence type="ECO:0000313" key="7">
    <source>
        <dbReference type="EMBL" id="EED21627.1"/>
    </source>
</evidence>
<dbReference type="PhylomeDB" id="B8M2G3"/>
<dbReference type="EMBL" id="EQ962653">
    <property type="protein sequence ID" value="EED21627.1"/>
    <property type="molecule type" value="Genomic_DNA"/>
</dbReference>
<dbReference type="PANTHER" id="PTHR33353">
    <property type="entry name" value="PUTATIVE (AFU_ORTHOLOGUE AFUA_1G12560)-RELATED"/>
    <property type="match status" value="1"/>
</dbReference>
<organism evidence="7 8">
    <name type="scientific">Talaromyces stipitatus (strain ATCC 10500 / CBS 375.48 / QM 6759 / NRRL 1006)</name>
    <name type="common">Penicillium stipitatum</name>
    <dbReference type="NCBI Taxonomy" id="441959"/>
    <lineage>
        <taxon>Eukaryota</taxon>
        <taxon>Fungi</taxon>
        <taxon>Dikarya</taxon>
        <taxon>Ascomycota</taxon>
        <taxon>Pezizomycotina</taxon>
        <taxon>Eurotiomycetes</taxon>
        <taxon>Eurotiomycetidae</taxon>
        <taxon>Eurotiales</taxon>
        <taxon>Trichocomaceae</taxon>
        <taxon>Talaromyces</taxon>
        <taxon>Talaromyces sect. Talaromyces</taxon>
    </lineage>
</organism>
<reference evidence="8" key="1">
    <citation type="journal article" date="2015" name="Genome Announc.">
        <title>Genome sequence of the AIDS-associated pathogen Penicillium marneffei (ATCC18224) and its near taxonomic relative Talaromyces stipitatus (ATCC10500).</title>
        <authorList>
            <person name="Nierman W.C."/>
            <person name="Fedorova-Abrams N.D."/>
            <person name="Andrianopoulos A."/>
        </authorList>
    </citation>
    <scope>NUCLEOTIDE SEQUENCE [LARGE SCALE GENOMIC DNA]</scope>
    <source>
        <strain evidence="8">ATCC 10500 / CBS 375.48 / QM 6759 / NRRL 1006</strain>
    </source>
</reference>
<feature type="signal peptide" evidence="5">
    <location>
        <begin position="1"/>
        <end position="21"/>
    </location>
</feature>
<dbReference type="InterPro" id="IPR049892">
    <property type="entry name" value="AA9"/>
</dbReference>
<dbReference type="GeneID" id="8106960"/>
<evidence type="ECO:0000313" key="8">
    <source>
        <dbReference type="Proteomes" id="UP000001745"/>
    </source>
</evidence>
<feature type="chain" id="PRO_5002874631" evidence="5">
    <location>
        <begin position="22"/>
        <end position="320"/>
    </location>
</feature>
<dbReference type="OMA" id="PPDTIAW"/>
<evidence type="ECO:0000256" key="5">
    <source>
        <dbReference type="SAM" id="SignalP"/>
    </source>
</evidence>
<dbReference type="RefSeq" id="XP_002478590.1">
    <property type="nucleotide sequence ID" value="XM_002478545.1"/>
</dbReference>
<comment type="cofactor">
    <cofactor evidence="1">
        <name>Cu(2+)</name>
        <dbReference type="ChEBI" id="CHEBI:29036"/>
    </cofactor>
</comment>
<dbReference type="Gene3D" id="2.70.50.70">
    <property type="match status" value="1"/>
</dbReference>
<dbReference type="InParanoid" id="B8M2G3"/>
<protein>
    <submittedName>
        <fullName evidence="7">Endoglucanase, putative</fullName>
    </submittedName>
</protein>
<keyword evidence="4" id="KW-1015">Disulfide bond</keyword>
<proteinExistence type="predicted"/>
<dbReference type="CDD" id="cd21175">
    <property type="entry name" value="LPMO_AA9"/>
    <property type="match status" value="1"/>
</dbReference>
<dbReference type="STRING" id="441959.B8M2G3"/>
<keyword evidence="3" id="KW-0964">Secreted</keyword>
<comment type="subcellular location">
    <subcellularLocation>
        <location evidence="2">Secreted</location>
    </subcellularLocation>
</comment>
<name>B8M2G3_TALSN</name>
<evidence type="ECO:0000256" key="4">
    <source>
        <dbReference type="ARBA" id="ARBA00023157"/>
    </source>
</evidence>
<accession>B8M2G3</accession>
<evidence type="ECO:0000256" key="2">
    <source>
        <dbReference type="ARBA" id="ARBA00004613"/>
    </source>
</evidence>
<evidence type="ECO:0000256" key="3">
    <source>
        <dbReference type="ARBA" id="ARBA00022525"/>
    </source>
</evidence>
<dbReference type="PANTHER" id="PTHR33353:SF34">
    <property type="entry name" value="ENDO-BETA-1,4-GLUCANASE D"/>
    <property type="match status" value="1"/>
</dbReference>
<dbReference type="Proteomes" id="UP000001745">
    <property type="component" value="Unassembled WGS sequence"/>
</dbReference>
<evidence type="ECO:0000259" key="6">
    <source>
        <dbReference type="Pfam" id="PF03443"/>
    </source>
</evidence>
<gene>
    <name evidence="7" type="ORF">TSTA_088630</name>
</gene>
<dbReference type="eggNOG" id="ENOG502RY3D">
    <property type="taxonomic scope" value="Eukaryota"/>
</dbReference>
<keyword evidence="5" id="KW-0732">Signal</keyword>
<dbReference type="OrthoDB" id="4849160at2759"/>
<dbReference type="InterPro" id="IPR005103">
    <property type="entry name" value="AA9_LPMO"/>
</dbReference>
<dbReference type="HOGENOM" id="CLU_031730_1_0_1"/>
<dbReference type="VEuPathDB" id="FungiDB:TSTA_088630"/>
<dbReference type="Pfam" id="PF03443">
    <property type="entry name" value="AA9"/>
    <property type="match status" value="1"/>
</dbReference>
<feature type="domain" description="Auxiliary Activity family 9 catalytic" evidence="6">
    <location>
        <begin position="22"/>
        <end position="237"/>
    </location>
</feature>